<keyword evidence="2" id="KW-1185">Reference proteome</keyword>
<name>A0ABX6T3B6_9SPHN</name>
<dbReference type="Proteomes" id="UP000516134">
    <property type="component" value="Chromosome"/>
</dbReference>
<gene>
    <name evidence="1" type="ORF">H9L15_00585</name>
</gene>
<accession>A0ABX6T3B6</accession>
<reference evidence="1 2" key="1">
    <citation type="submission" date="2020-08" db="EMBL/GenBank/DDBJ databases">
        <title>Genome sequence of Sphingomonas daechungensis KACC 18115T.</title>
        <authorList>
            <person name="Hyun D.-W."/>
            <person name="Bae J.-W."/>
        </authorList>
    </citation>
    <scope>NUCLEOTIDE SEQUENCE [LARGE SCALE GENOMIC DNA]</scope>
    <source>
        <strain evidence="1 2">KACC 18115</strain>
    </source>
</reference>
<dbReference type="EMBL" id="CP060780">
    <property type="protein sequence ID" value="QNP43392.1"/>
    <property type="molecule type" value="Genomic_DNA"/>
</dbReference>
<sequence>MIEGFAEMMSTASFEKDGAVWLGRVAQHRSMGLFWGESMPLEMLLSADYGQVSDGLKESVYGRGWLLTHYLTFAPERKGQLERYISLIGSGVRPLDAAKQAFGDLRELDRNLTAYRLQRKVSVLQIPPSFFPKPQITITPLSPGAAAVMPLRLQSKVGVNQDTAEPLAVKVRQIRAQFPHDPWLRSLLPKRSWMPDISMRQRRRRTGC</sequence>
<organism evidence="1 2">
    <name type="scientific">Sphingomonas daechungensis</name>
    <dbReference type="NCBI Taxonomy" id="1176646"/>
    <lineage>
        <taxon>Bacteria</taxon>
        <taxon>Pseudomonadati</taxon>
        <taxon>Pseudomonadota</taxon>
        <taxon>Alphaproteobacteria</taxon>
        <taxon>Sphingomonadales</taxon>
        <taxon>Sphingomonadaceae</taxon>
        <taxon>Sphingomonas</taxon>
    </lineage>
</organism>
<evidence type="ECO:0000313" key="1">
    <source>
        <dbReference type="EMBL" id="QNP43392.1"/>
    </source>
</evidence>
<dbReference type="RefSeq" id="WP_187714822.1">
    <property type="nucleotide sequence ID" value="NZ_CP060780.1"/>
</dbReference>
<evidence type="ECO:0000313" key="2">
    <source>
        <dbReference type="Proteomes" id="UP000516134"/>
    </source>
</evidence>
<protein>
    <submittedName>
        <fullName evidence="1">Uncharacterized protein</fullName>
    </submittedName>
</protein>
<proteinExistence type="predicted"/>